<dbReference type="Proteomes" id="UP000615003">
    <property type="component" value="Unassembled WGS sequence"/>
</dbReference>
<keyword evidence="7 8" id="KW-0131">Cell cycle</keyword>
<comment type="similarity">
    <text evidence="8">Belongs to the FtsL family.</text>
</comment>
<evidence type="ECO:0000256" key="5">
    <source>
        <dbReference type="ARBA" id="ARBA00022989"/>
    </source>
</evidence>
<comment type="function">
    <text evidence="8">Essential cell division protein. May link together the upstream cell division proteins, which are predominantly cytoplasmic, with the downstream cell division proteins, which are predominantly periplasmic.</text>
</comment>
<reference evidence="11 12" key="2">
    <citation type="submission" date="2017-11" db="EMBL/GenBank/DDBJ databases">
        <authorList>
            <person name="Han C.G."/>
        </authorList>
    </citation>
    <scope>NUCLEOTIDE SEQUENCE [LARGE SCALE GENOMIC DNA]</scope>
    <source>
        <strain evidence="12">ATCC 43555</strain>
        <strain evidence="11">ATCC43555</strain>
    </source>
</reference>
<proteinExistence type="inferred from homology"/>
<dbReference type="EMBL" id="AQGW01000018">
    <property type="protein sequence ID" value="MBE0382088.1"/>
    <property type="molecule type" value="Genomic_DNA"/>
</dbReference>
<dbReference type="AlphaFoldDB" id="A0A2K4X6E0"/>
<dbReference type="GO" id="GO:0005886">
    <property type="term" value="C:plasma membrane"/>
    <property type="evidence" value="ECO:0007669"/>
    <property type="project" value="UniProtKB-SubCell"/>
</dbReference>
<evidence type="ECO:0000256" key="7">
    <source>
        <dbReference type="ARBA" id="ARBA00023306"/>
    </source>
</evidence>
<dbReference type="PANTHER" id="PTHR37479">
    <property type="entry name" value="CELL DIVISION PROTEIN FTSL"/>
    <property type="match status" value="1"/>
</dbReference>
<dbReference type="GO" id="GO:0032153">
    <property type="term" value="C:cell division site"/>
    <property type="evidence" value="ECO:0007669"/>
    <property type="project" value="UniProtKB-UniRule"/>
</dbReference>
<dbReference type="GO" id="GO:0043093">
    <property type="term" value="P:FtsZ-dependent cytokinesis"/>
    <property type="evidence" value="ECO:0007669"/>
    <property type="project" value="UniProtKB-UniRule"/>
</dbReference>
<keyword evidence="5 8" id="KW-1133">Transmembrane helix</keyword>
<evidence type="ECO:0000256" key="3">
    <source>
        <dbReference type="ARBA" id="ARBA00022618"/>
    </source>
</evidence>
<organism evidence="11 12">
    <name type="scientific">Pseudoalteromonas carrageenovora IAM 12662</name>
    <dbReference type="NCBI Taxonomy" id="1314868"/>
    <lineage>
        <taxon>Bacteria</taxon>
        <taxon>Pseudomonadati</taxon>
        <taxon>Pseudomonadota</taxon>
        <taxon>Gammaproteobacteria</taxon>
        <taxon>Alteromonadales</taxon>
        <taxon>Pseudoalteromonadaceae</taxon>
        <taxon>Pseudoalteromonas</taxon>
    </lineage>
</organism>
<evidence type="ECO:0000256" key="6">
    <source>
        <dbReference type="ARBA" id="ARBA00023136"/>
    </source>
</evidence>
<dbReference type="EMBL" id="LT965928">
    <property type="protein sequence ID" value="SOU39886.1"/>
    <property type="molecule type" value="Genomic_DNA"/>
</dbReference>
<evidence type="ECO:0000256" key="2">
    <source>
        <dbReference type="ARBA" id="ARBA00022475"/>
    </source>
</evidence>
<dbReference type="NCBIfam" id="TIGR02209">
    <property type="entry name" value="ftsL_broad"/>
    <property type="match status" value="1"/>
</dbReference>
<dbReference type="InterPro" id="IPR011922">
    <property type="entry name" value="Cell_div_FtsL"/>
</dbReference>
<dbReference type="PANTHER" id="PTHR37479:SF1">
    <property type="entry name" value="CELL DIVISION PROTEIN FTSL"/>
    <property type="match status" value="1"/>
</dbReference>
<reference evidence="10 13" key="1">
    <citation type="submission" date="2015-06" db="EMBL/GenBank/DDBJ databases">
        <title>Genome sequence of Pseudoalteromonas carrageenovora.</title>
        <authorList>
            <person name="Xie B.-B."/>
            <person name="Rong J.-C."/>
            <person name="Qin Q.-L."/>
            <person name="Zhang Y.-Z."/>
        </authorList>
    </citation>
    <scope>NUCLEOTIDE SEQUENCE [LARGE SCALE GENOMIC DNA]</scope>
    <source>
        <strain evidence="10 13">IAM 12662</strain>
    </source>
</reference>
<keyword evidence="2 8" id="KW-1003">Cell membrane</keyword>
<evidence type="ECO:0000313" key="12">
    <source>
        <dbReference type="Proteomes" id="UP000238288"/>
    </source>
</evidence>
<dbReference type="Pfam" id="PF04999">
    <property type="entry name" value="FtsL"/>
    <property type="match status" value="1"/>
</dbReference>
<dbReference type="Proteomes" id="UP000238288">
    <property type="component" value="Chromosome PCAR9a"/>
</dbReference>
<gene>
    <name evidence="8 11" type="primary">ftsL</name>
    <name evidence="11" type="ORF">PCAR9_A20309</name>
    <name evidence="10" type="ORF">PCARR_a0357</name>
</gene>
<evidence type="ECO:0000256" key="9">
    <source>
        <dbReference type="NCBIfam" id="TIGR02209"/>
    </source>
</evidence>
<evidence type="ECO:0000256" key="1">
    <source>
        <dbReference type="ARBA" id="ARBA00004401"/>
    </source>
</evidence>
<keyword evidence="3 8" id="KW-0132">Cell division</keyword>
<evidence type="ECO:0000313" key="11">
    <source>
        <dbReference type="EMBL" id="SOU39886.1"/>
    </source>
</evidence>
<sequence length="108" mass="12426">MSKKANYRQPNLFLEILKGLGANKLTSALLVVIFASSLAVVQVTHLARGQLIEQDTLLQERDELDLEWRYLLVEEEFYSQHARIEEVATSQLKMKRPTSQDEQVIIVQ</sequence>
<comment type="subunit">
    <text evidence="8">Part of a complex composed of FtsB, FtsL and FtsQ.</text>
</comment>
<evidence type="ECO:0000313" key="10">
    <source>
        <dbReference type="EMBL" id="MBE0382088.1"/>
    </source>
</evidence>
<keyword evidence="13" id="KW-1185">Reference proteome</keyword>
<comment type="subcellular location">
    <subcellularLocation>
        <location evidence="8">Cell inner membrane</location>
        <topology evidence="8">Single-pass type II membrane protein</topology>
    </subcellularLocation>
    <subcellularLocation>
        <location evidence="1">Cell membrane</location>
        <topology evidence="1">Single-pass type II membrane protein</topology>
    </subcellularLocation>
    <text evidence="8">Localizes to the division septum where it forms a ring structure.</text>
</comment>
<evidence type="ECO:0000313" key="13">
    <source>
        <dbReference type="Proteomes" id="UP000615003"/>
    </source>
</evidence>
<keyword evidence="6 8" id="KW-0472">Membrane</keyword>
<protein>
    <recommendedName>
        <fullName evidence="8 9">Cell division protein FtsL</fullName>
    </recommendedName>
</protein>
<dbReference type="RefSeq" id="WP_104642010.1">
    <property type="nucleotide sequence ID" value="NZ_AQGW01000018.1"/>
</dbReference>
<keyword evidence="8" id="KW-0997">Cell inner membrane</keyword>
<evidence type="ECO:0000256" key="8">
    <source>
        <dbReference type="HAMAP-Rule" id="MF_00910"/>
    </source>
</evidence>
<name>A0A2K4X6E0_PSEVC</name>
<evidence type="ECO:0000256" key="4">
    <source>
        <dbReference type="ARBA" id="ARBA00022692"/>
    </source>
</evidence>
<dbReference type="OrthoDB" id="6196803at2"/>
<dbReference type="HAMAP" id="MF_00910">
    <property type="entry name" value="FtsL"/>
    <property type="match status" value="1"/>
</dbReference>
<keyword evidence="4 8" id="KW-0812">Transmembrane</keyword>
<accession>A0A2K4X6E0</accession>
<dbReference type="GeneID" id="93662532"/>